<feature type="signal peptide" evidence="1">
    <location>
        <begin position="1"/>
        <end position="27"/>
    </location>
</feature>
<dbReference type="STRING" id="1798375.A2773_02415"/>
<keyword evidence="1" id="KW-0732">Signal</keyword>
<comment type="caution">
    <text evidence="2">The sequence shown here is derived from an EMBL/GenBank/DDBJ whole genome shotgun (WGS) entry which is preliminary data.</text>
</comment>
<protein>
    <recommendedName>
        <fullName evidence="4">DUF5667 domain-containing protein</fullName>
    </recommendedName>
</protein>
<reference evidence="2 3" key="1">
    <citation type="journal article" date="2016" name="Nat. Commun.">
        <title>Thousands of microbial genomes shed light on interconnected biogeochemical processes in an aquifer system.</title>
        <authorList>
            <person name="Anantharaman K."/>
            <person name="Brown C.T."/>
            <person name="Hug L.A."/>
            <person name="Sharon I."/>
            <person name="Castelle C.J."/>
            <person name="Probst A.J."/>
            <person name="Thomas B.C."/>
            <person name="Singh A."/>
            <person name="Wilkins M.J."/>
            <person name="Karaoz U."/>
            <person name="Brodie E.L."/>
            <person name="Williams K.H."/>
            <person name="Hubbard S.S."/>
            <person name="Banfield J.F."/>
        </authorList>
    </citation>
    <scope>NUCLEOTIDE SEQUENCE [LARGE SCALE GENOMIC DNA]</scope>
</reference>
<accession>A0A1F5ZRA3</accession>
<sequence>MKNKYIFPTIALAVVGLVLLGSHSAFAQNTDNKYPDIIQKLAQKFNLKEDDVKAVFDAARKEKQDQMHDRFEEKLTQDVKDGKITAAQKELIINKFKDMHAQKLNEIESWKSLTPEERRAKMEAKKAELENWAKTNGINPDYLFGEHMFIHRGMKVWGHR</sequence>
<feature type="chain" id="PRO_5009522892" description="DUF5667 domain-containing protein" evidence="1">
    <location>
        <begin position="28"/>
        <end position="160"/>
    </location>
</feature>
<evidence type="ECO:0000313" key="3">
    <source>
        <dbReference type="Proteomes" id="UP000177383"/>
    </source>
</evidence>
<dbReference type="Proteomes" id="UP000177383">
    <property type="component" value="Unassembled WGS sequence"/>
</dbReference>
<evidence type="ECO:0000313" key="2">
    <source>
        <dbReference type="EMBL" id="OGG14617.1"/>
    </source>
</evidence>
<proteinExistence type="predicted"/>
<dbReference type="EMBL" id="MFJE01000013">
    <property type="protein sequence ID" value="OGG14617.1"/>
    <property type="molecule type" value="Genomic_DNA"/>
</dbReference>
<dbReference type="AlphaFoldDB" id="A0A1F5ZRA3"/>
<organism evidence="2 3">
    <name type="scientific">Candidatus Gottesmanbacteria bacterium RIFCSPHIGHO2_01_FULL_39_10</name>
    <dbReference type="NCBI Taxonomy" id="1798375"/>
    <lineage>
        <taxon>Bacteria</taxon>
        <taxon>Candidatus Gottesmaniibacteriota</taxon>
    </lineage>
</organism>
<evidence type="ECO:0000256" key="1">
    <source>
        <dbReference type="SAM" id="SignalP"/>
    </source>
</evidence>
<gene>
    <name evidence="2" type="ORF">A2773_02415</name>
</gene>
<evidence type="ECO:0008006" key="4">
    <source>
        <dbReference type="Google" id="ProtNLM"/>
    </source>
</evidence>
<name>A0A1F5ZRA3_9BACT</name>